<dbReference type="AlphaFoldDB" id="A0AB73T7I0"/>
<feature type="transmembrane region" description="Helical" evidence="1">
    <location>
        <begin position="28"/>
        <end position="47"/>
    </location>
</feature>
<sequence length="80" mass="9326">MSQQKVDRYKQEKANRQKMIKKQKREILILKIAGSLIALALVGWVGFSVYDMTHVETKQTYEIDTTALDEYMQTLSTEQN</sequence>
<reference evidence="2 3" key="1">
    <citation type="submission" date="2018-05" db="EMBL/GenBank/DDBJ databases">
        <authorList>
            <person name="Goeker M."/>
            <person name="Huntemann M."/>
            <person name="Clum A."/>
            <person name="Pillay M."/>
            <person name="Palaniappan K."/>
            <person name="Varghese N."/>
            <person name="Mikhailova N."/>
            <person name="Stamatis D."/>
            <person name="Reddy T."/>
            <person name="Daum C."/>
            <person name="Shapiro N."/>
            <person name="Ivanova N."/>
            <person name="Kyrpides N."/>
            <person name="Woyke T."/>
        </authorList>
    </citation>
    <scope>NUCLEOTIDE SEQUENCE [LARGE SCALE GENOMIC DNA]</scope>
    <source>
        <strain evidence="2 3">DSM 26524</strain>
    </source>
</reference>
<organism evidence="2 3">
    <name type="scientific">Murimonas intestini</name>
    <dbReference type="NCBI Taxonomy" id="1337051"/>
    <lineage>
        <taxon>Bacteria</taxon>
        <taxon>Bacillati</taxon>
        <taxon>Bacillota</taxon>
        <taxon>Clostridia</taxon>
        <taxon>Lachnospirales</taxon>
        <taxon>Lachnospiraceae</taxon>
        <taxon>Murimonas</taxon>
    </lineage>
</organism>
<evidence type="ECO:0000313" key="2">
    <source>
        <dbReference type="EMBL" id="PWJ77561.1"/>
    </source>
</evidence>
<dbReference type="EMBL" id="QGGY01000003">
    <property type="protein sequence ID" value="PWJ77561.1"/>
    <property type="molecule type" value="Genomic_DNA"/>
</dbReference>
<keyword evidence="3" id="KW-1185">Reference proteome</keyword>
<gene>
    <name evidence="2" type="ORF">C7383_103407</name>
</gene>
<accession>A0AB73T7I0</accession>
<keyword evidence="1" id="KW-1133">Transmembrane helix</keyword>
<evidence type="ECO:0000256" key="1">
    <source>
        <dbReference type="SAM" id="Phobius"/>
    </source>
</evidence>
<keyword evidence="1" id="KW-0812">Transmembrane</keyword>
<keyword evidence="1" id="KW-0472">Membrane</keyword>
<comment type="caution">
    <text evidence="2">The sequence shown here is derived from an EMBL/GenBank/DDBJ whole genome shotgun (WGS) entry which is preliminary data.</text>
</comment>
<evidence type="ECO:0000313" key="3">
    <source>
        <dbReference type="Proteomes" id="UP000245412"/>
    </source>
</evidence>
<name>A0AB73T7I0_9FIRM</name>
<dbReference type="Proteomes" id="UP000245412">
    <property type="component" value="Unassembled WGS sequence"/>
</dbReference>
<protein>
    <submittedName>
        <fullName evidence="2">Uncharacterized protein</fullName>
    </submittedName>
</protein>
<proteinExistence type="predicted"/>
<dbReference type="RefSeq" id="WP_109625653.1">
    <property type="nucleotide sequence ID" value="NZ_CABJAT010000015.1"/>
</dbReference>